<evidence type="ECO:0000256" key="1">
    <source>
        <dbReference type="SAM" id="MobiDB-lite"/>
    </source>
</evidence>
<dbReference type="AlphaFoldDB" id="A0A7D9CYX8"/>
<feature type="region of interest" description="Disordered" evidence="1">
    <location>
        <begin position="159"/>
        <end position="211"/>
    </location>
</feature>
<protein>
    <submittedName>
        <fullName evidence="2">DEBR0S4_11364g1_1</fullName>
    </submittedName>
</protein>
<organism evidence="2 3">
    <name type="scientific">Dekkera bruxellensis</name>
    <name type="common">Brettanomyces custersii</name>
    <dbReference type="NCBI Taxonomy" id="5007"/>
    <lineage>
        <taxon>Eukaryota</taxon>
        <taxon>Fungi</taxon>
        <taxon>Dikarya</taxon>
        <taxon>Ascomycota</taxon>
        <taxon>Saccharomycotina</taxon>
        <taxon>Pichiomycetes</taxon>
        <taxon>Pichiales</taxon>
        <taxon>Pichiaceae</taxon>
        <taxon>Brettanomyces</taxon>
    </lineage>
</organism>
<feature type="compositionally biased region" description="Polar residues" evidence="1">
    <location>
        <begin position="117"/>
        <end position="147"/>
    </location>
</feature>
<dbReference type="EMBL" id="CABFWN010000004">
    <property type="protein sequence ID" value="VUG19134.1"/>
    <property type="molecule type" value="Genomic_DNA"/>
</dbReference>
<feature type="region of interest" description="Disordered" evidence="1">
    <location>
        <begin position="382"/>
        <end position="403"/>
    </location>
</feature>
<reference evidence="2 3" key="1">
    <citation type="submission" date="2019-07" db="EMBL/GenBank/DDBJ databases">
        <authorList>
            <person name="Friedrich A."/>
            <person name="Schacherer J."/>
        </authorList>
    </citation>
    <scope>NUCLEOTIDE SEQUENCE [LARGE SCALE GENOMIC DNA]</scope>
</reference>
<proteinExistence type="predicted"/>
<feature type="region of interest" description="Disordered" evidence="1">
    <location>
        <begin position="64"/>
        <end position="147"/>
    </location>
</feature>
<accession>A0A7D9CYX8</accession>
<dbReference type="Proteomes" id="UP000478008">
    <property type="component" value="Unassembled WGS sequence"/>
</dbReference>
<name>A0A7D9CYX8_DEKBR</name>
<evidence type="ECO:0000313" key="3">
    <source>
        <dbReference type="Proteomes" id="UP000478008"/>
    </source>
</evidence>
<feature type="compositionally biased region" description="Polar residues" evidence="1">
    <location>
        <begin position="159"/>
        <end position="173"/>
    </location>
</feature>
<sequence length="403" mass="43307">MQKVDHSVSTKTSEDVIAEKILKRVRIAKLTRQLKSRLFKAGLKVRVSQGKLAPESVDAVLAPELSSSPLKGPPPEISHQSARKRNVPVKLSEAASLPITPVKRHSKSKSKEDRELSYSSPTKKSRSNTNIPSSPFYVTSSPSASNDMVTRTSMLSNLQNSTETSTVQNSSVPQTPPPNKFASLNTTPSIKTPSGIKHGLSYHGNKRASAPSNVAGILSTPKASVINKTKDFTTPTSKFINDNEEGADLLLYLSNSPARTTTSNKDSKEYNSYINIPSTPKASTSALQFSSTPTFNLESTPPRSVNLLPIPYSTPSAVLSSQSRLENSNPAMLPLLGTPNGTSKFHSPATPNNKLAMGANNKTPAFSMSDYVNIFTPSPRYSKTPEIGHGFPKPASSTKDASK</sequence>
<evidence type="ECO:0000313" key="2">
    <source>
        <dbReference type="EMBL" id="VUG19134.1"/>
    </source>
</evidence>
<keyword evidence="3" id="KW-1185">Reference proteome</keyword>
<feature type="compositionally biased region" description="Polar residues" evidence="1">
    <location>
        <begin position="182"/>
        <end position="192"/>
    </location>
</feature>
<gene>
    <name evidence="2" type="ORF">DEBR0S4_11364G</name>
</gene>